<evidence type="ECO:0000256" key="2">
    <source>
        <dbReference type="SAM" id="Phobius"/>
    </source>
</evidence>
<proteinExistence type="predicted"/>
<protein>
    <submittedName>
        <fullName evidence="3">Uncharacterized protein</fullName>
    </submittedName>
</protein>
<feature type="compositionally biased region" description="Pro residues" evidence="1">
    <location>
        <begin position="138"/>
        <end position="147"/>
    </location>
</feature>
<keyword evidence="2" id="KW-1133">Transmembrane helix</keyword>
<organism evidence="3 4">
    <name type="scientific">Streptodolium elevatio</name>
    <dbReference type="NCBI Taxonomy" id="3157996"/>
    <lineage>
        <taxon>Bacteria</taxon>
        <taxon>Bacillati</taxon>
        <taxon>Actinomycetota</taxon>
        <taxon>Actinomycetes</taxon>
        <taxon>Kitasatosporales</taxon>
        <taxon>Streptomycetaceae</taxon>
        <taxon>Streptodolium</taxon>
    </lineage>
</organism>
<keyword evidence="4" id="KW-1185">Reference proteome</keyword>
<dbReference type="Proteomes" id="UP001551482">
    <property type="component" value="Unassembled WGS sequence"/>
</dbReference>
<evidence type="ECO:0000313" key="3">
    <source>
        <dbReference type="EMBL" id="MEU8135227.1"/>
    </source>
</evidence>
<feature type="transmembrane region" description="Helical" evidence="2">
    <location>
        <begin position="82"/>
        <end position="100"/>
    </location>
</feature>
<feature type="compositionally biased region" description="Low complexity" evidence="1">
    <location>
        <begin position="17"/>
        <end position="26"/>
    </location>
</feature>
<feature type="transmembrane region" description="Helical" evidence="2">
    <location>
        <begin position="50"/>
        <end position="70"/>
    </location>
</feature>
<sequence length="147" mass="15229">MNQVGQHLGRTAGGAAGRIPGRVPGGRPDRTLRSLVHDVVHRDVRDRDAATWLLASVLTLAWLAGMAWALHAEATAPRPGSSAVLLGGWSLTLLPVHCAARRFRRAARVPNPAGATAAAAGTGLPVPHAESADRDESPPAPPGSWAV</sequence>
<evidence type="ECO:0000313" key="4">
    <source>
        <dbReference type="Proteomes" id="UP001551482"/>
    </source>
</evidence>
<feature type="region of interest" description="Disordered" evidence="1">
    <location>
        <begin position="114"/>
        <end position="147"/>
    </location>
</feature>
<feature type="compositionally biased region" description="Low complexity" evidence="1">
    <location>
        <begin position="114"/>
        <end position="123"/>
    </location>
</feature>
<evidence type="ECO:0000256" key="1">
    <source>
        <dbReference type="SAM" id="MobiDB-lite"/>
    </source>
</evidence>
<name>A0ABV3DHJ4_9ACTN</name>
<reference evidence="3 4" key="1">
    <citation type="submission" date="2024-06" db="EMBL/GenBank/DDBJ databases">
        <title>The Natural Products Discovery Center: Release of the First 8490 Sequenced Strains for Exploring Actinobacteria Biosynthetic Diversity.</title>
        <authorList>
            <person name="Kalkreuter E."/>
            <person name="Kautsar S.A."/>
            <person name="Yang D."/>
            <person name="Bader C.D."/>
            <person name="Teijaro C.N."/>
            <person name="Fluegel L."/>
            <person name="Davis C.M."/>
            <person name="Simpson J.R."/>
            <person name="Lauterbach L."/>
            <person name="Steele A.D."/>
            <person name="Gui C."/>
            <person name="Meng S."/>
            <person name="Li G."/>
            <person name="Viehrig K."/>
            <person name="Ye F."/>
            <person name="Su P."/>
            <person name="Kiefer A.F."/>
            <person name="Nichols A."/>
            <person name="Cepeda A.J."/>
            <person name="Yan W."/>
            <person name="Fan B."/>
            <person name="Jiang Y."/>
            <person name="Adhikari A."/>
            <person name="Zheng C.-J."/>
            <person name="Schuster L."/>
            <person name="Cowan T.M."/>
            <person name="Smanski M.J."/>
            <person name="Chevrette M.G."/>
            <person name="De Carvalho L.P.S."/>
            <person name="Shen B."/>
        </authorList>
    </citation>
    <scope>NUCLEOTIDE SEQUENCE [LARGE SCALE GENOMIC DNA]</scope>
    <source>
        <strain evidence="3 4">NPDC048946</strain>
    </source>
</reference>
<gene>
    <name evidence="3" type="ORF">AB0C36_17115</name>
</gene>
<keyword evidence="2" id="KW-0812">Transmembrane</keyword>
<dbReference type="EMBL" id="JBEZFP010000039">
    <property type="protein sequence ID" value="MEU8135227.1"/>
    <property type="molecule type" value="Genomic_DNA"/>
</dbReference>
<dbReference type="RefSeq" id="WP_358354752.1">
    <property type="nucleotide sequence ID" value="NZ_JBEZFP010000039.1"/>
</dbReference>
<comment type="caution">
    <text evidence="3">The sequence shown here is derived from an EMBL/GenBank/DDBJ whole genome shotgun (WGS) entry which is preliminary data.</text>
</comment>
<keyword evidence="2" id="KW-0472">Membrane</keyword>
<feature type="region of interest" description="Disordered" evidence="1">
    <location>
        <begin position="1"/>
        <end position="30"/>
    </location>
</feature>
<accession>A0ABV3DHJ4</accession>